<dbReference type="Pfam" id="PF12833">
    <property type="entry name" value="HTH_18"/>
    <property type="match status" value="1"/>
</dbReference>
<accession>A0ABY8CNY9</accession>
<evidence type="ECO:0000313" key="7">
    <source>
        <dbReference type="Proteomes" id="UP001235547"/>
    </source>
</evidence>
<dbReference type="InterPro" id="IPR009057">
    <property type="entry name" value="Homeodomain-like_sf"/>
</dbReference>
<proteinExistence type="predicted"/>
<evidence type="ECO:0000256" key="1">
    <source>
        <dbReference type="ARBA" id="ARBA00023015"/>
    </source>
</evidence>
<dbReference type="Gene3D" id="1.10.10.60">
    <property type="entry name" value="Homeodomain-like"/>
    <property type="match status" value="2"/>
</dbReference>
<dbReference type="InterPro" id="IPR050204">
    <property type="entry name" value="AraC_XylS_family_regulators"/>
</dbReference>
<name>A0ABY8CNY9_9HYPH</name>
<dbReference type="InterPro" id="IPR003313">
    <property type="entry name" value="AraC-bd"/>
</dbReference>
<dbReference type="InterPro" id="IPR018062">
    <property type="entry name" value="HTH_AraC-typ_CS"/>
</dbReference>
<keyword evidence="2" id="KW-0238">DNA-binding</keyword>
<reference evidence="6 7" key="1">
    <citation type="submission" date="2023-03" db="EMBL/GenBank/DDBJ databases">
        <authorList>
            <person name="Kaur S."/>
            <person name="Espinosa-Saiz D."/>
            <person name="Velazquez E."/>
            <person name="Menendez E."/>
            <person name="diCenzo G.C."/>
        </authorList>
    </citation>
    <scope>NUCLEOTIDE SEQUENCE [LARGE SCALE GENOMIC DNA]</scope>
    <source>
        <strain evidence="6 7">LMG 27395</strain>
    </source>
</reference>
<dbReference type="PANTHER" id="PTHR46796">
    <property type="entry name" value="HTH-TYPE TRANSCRIPTIONAL ACTIVATOR RHAS-RELATED"/>
    <property type="match status" value="1"/>
</dbReference>
<keyword evidence="4" id="KW-0804">Transcription</keyword>
<dbReference type="PANTHER" id="PTHR46796:SF6">
    <property type="entry name" value="ARAC SUBFAMILY"/>
    <property type="match status" value="1"/>
</dbReference>
<dbReference type="Pfam" id="PF02311">
    <property type="entry name" value="AraC_binding"/>
    <property type="match status" value="1"/>
</dbReference>
<keyword evidence="3" id="KW-0010">Activator</keyword>
<evidence type="ECO:0000259" key="5">
    <source>
        <dbReference type="PROSITE" id="PS01124"/>
    </source>
</evidence>
<dbReference type="PRINTS" id="PR00032">
    <property type="entry name" value="HTHARAC"/>
</dbReference>
<gene>
    <name evidence="6" type="ORF">PYH38_001806</name>
</gene>
<organism evidence="6 7">
    <name type="scientific">Sinorhizobium numidicum</name>
    <dbReference type="NCBI Taxonomy" id="680248"/>
    <lineage>
        <taxon>Bacteria</taxon>
        <taxon>Pseudomonadati</taxon>
        <taxon>Pseudomonadota</taxon>
        <taxon>Alphaproteobacteria</taxon>
        <taxon>Hyphomicrobiales</taxon>
        <taxon>Rhizobiaceae</taxon>
        <taxon>Sinorhizobium/Ensifer group</taxon>
        <taxon>Sinorhizobium</taxon>
    </lineage>
</organism>
<dbReference type="Proteomes" id="UP001235547">
    <property type="component" value="Chromosome 2"/>
</dbReference>
<dbReference type="SMART" id="SM00342">
    <property type="entry name" value="HTH_ARAC"/>
    <property type="match status" value="1"/>
</dbReference>
<keyword evidence="1" id="KW-0805">Transcription regulation</keyword>
<dbReference type="PROSITE" id="PS00041">
    <property type="entry name" value="HTH_ARAC_FAMILY_1"/>
    <property type="match status" value="1"/>
</dbReference>
<dbReference type="PROSITE" id="PS01124">
    <property type="entry name" value="HTH_ARAC_FAMILY_2"/>
    <property type="match status" value="1"/>
</dbReference>
<dbReference type="SUPFAM" id="SSF51215">
    <property type="entry name" value="Regulatory protein AraC"/>
    <property type="match status" value="1"/>
</dbReference>
<dbReference type="InterPro" id="IPR020449">
    <property type="entry name" value="Tscrpt_reg_AraC-type_HTH"/>
</dbReference>
<dbReference type="SUPFAM" id="SSF46689">
    <property type="entry name" value="Homeodomain-like"/>
    <property type="match status" value="2"/>
</dbReference>
<dbReference type="InterPro" id="IPR037923">
    <property type="entry name" value="HTH-like"/>
</dbReference>
<evidence type="ECO:0000256" key="4">
    <source>
        <dbReference type="ARBA" id="ARBA00023163"/>
    </source>
</evidence>
<dbReference type="RefSeq" id="WP_280731076.1">
    <property type="nucleotide sequence ID" value="NZ_CP120367.1"/>
</dbReference>
<keyword evidence="7" id="KW-1185">Reference proteome</keyword>
<dbReference type="EMBL" id="CP120370">
    <property type="protein sequence ID" value="WEX80373.1"/>
    <property type="molecule type" value="Genomic_DNA"/>
</dbReference>
<feature type="domain" description="HTH araC/xylS-type" evidence="5">
    <location>
        <begin position="187"/>
        <end position="286"/>
    </location>
</feature>
<dbReference type="InterPro" id="IPR018060">
    <property type="entry name" value="HTH_AraC"/>
</dbReference>
<protein>
    <submittedName>
        <fullName evidence="6">AraC family transcriptional regulator</fullName>
    </submittedName>
</protein>
<evidence type="ECO:0000256" key="3">
    <source>
        <dbReference type="ARBA" id="ARBA00023159"/>
    </source>
</evidence>
<sequence>MGNSVLQDLIELGPVMRTVSLPRGRQSLHTMPTSTGYEIRTDSTYDWDGRKRGQTPFTVLQHTIGGAGNLRYESRNYRMREGDTLLLLVPHNHRYWLEEGGRWEFFWISMNGEEALRIHRAILAVTGPVLKLQPETIEHLADCSLRLITGGETPGRASAIAYEAAMALYDDVFGSHPVFSEEYRKMQHVIDHILANLEKPLPVEELARVSGLSRAHFSRIFAASEGMPPAEFVLQKRLQRAVKLLTKAASLPVKEVAIMSGFEDPNYFAKVFRRVFGASPTEFRTTGMYASMPAKAPKAGIGESVTTLAAACD</sequence>
<evidence type="ECO:0000313" key="6">
    <source>
        <dbReference type="EMBL" id="WEX80373.1"/>
    </source>
</evidence>
<evidence type="ECO:0000256" key="2">
    <source>
        <dbReference type="ARBA" id="ARBA00023125"/>
    </source>
</evidence>
<dbReference type="Gene3D" id="2.60.120.280">
    <property type="entry name" value="Regulatory protein AraC"/>
    <property type="match status" value="1"/>
</dbReference>